<accession>A0A8H3LBG4</accession>
<dbReference type="EMBL" id="BLAL01000072">
    <property type="protein sequence ID" value="GES83681.1"/>
    <property type="molecule type" value="Genomic_DNA"/>
</dbReference>
<reference evidence="2" key="1">
    <citation type="submission" date="2019-10" db="EMBL/GenBank/DDBJ databases">
        <title>Conservation and host-specific expression of non-tandemly repeated heterogenous ribosome RNA gene in arbuscular mycorrhizal fungi.</title>
        <authorList>
            <person name="Maeda T."/>
            <person name="Kobayashi Y."/>
            <person name="Nakagawa T."/>
            <person name="Ezawa T."/>
            <person name="Yamaguchi K."/>
            <person name="Bino T."/>
            <person name="Nishimoto Y."/>
            <person name="Shigenobu S."/>
            <person name="Kawaguchi M."/>
        </authorList>
    </citation>
    <scope>NUCLEOTIDE SEQUENCE</scope>
    <source>
        <strain evidence="2">HR1</strain>
    </source>
</reference>
<dbReference type="Proteomes" id="UP000615446">
    <property type="component" value="Unassembled WGS sequence"/>
</dbReference>
<evidence type="ECO:0000313" key="2">
    <source>
        <dbReference type="EMBL" id="GES83681.1"/>
    </source>
</evidence>
<evidence type="ECO:0000256" key="1">
    <source>
        <dbReference type="SAM" id="MobiDB-lite"/>
    </source>
</evidence>
<dbReference type="AlphaFoldDB" id="A0A8H3LBG4"/>
<name>A0A8H3LBG4_9GLOM</name>
<organism evidence="2 3">
    <name type="scientific">Rhizophagus clarus</name>
    <dbReference type="NCBI Taxonomy" id="94130"/>
    <lineage>
        <taxon>Eukaryota</taxon>
        <taxon>Fungi</taxon>
        <taxon>Fungi incertae sedis</taxon>
        <taxon>Mucoromycota</taxon>
        <taxon>Glomeromycotina</taxon>
        <taxon>Glomeromycetes</taxon>
        <taxon>Glomerales</taxon>
        <taxon>Glomeraceae</taxon>
        <taxon>Rhizophagus</taxon>
    </lineage>
</organism>
<gene>
    <name evidence="2" type="ORF">RCL2_001083300</name>
</gene>
<sequence length="192" mass="22066">MASSQNSDKKVPAKRPDGTTSFITNQTKEKSPDTADANIIPNLTLRTLNANKRYIDQVKSHHQQHQQHNINQTALPEEIIIKQYPDPTYTTAGFVHMERLIKQLSDPNNDDGDQDDDDDEKVVSRHGQSRINEDDDDSNDYVLRIPDSSELTQEILKLTEPEQERLDQNIQHFKLITLESSINDALRKIEYM</sequence>
<feature type="compositionally biased region" description="Basic and acidic residues" evidence="1">
    <location>
        <begin position="7"/>
        <end position="17"/>
    </location>
</feature>
<feature type="region of interest" description="Disordered" evidence="1">
    <location>
        <begin position="104"/>
        <end position="141"/>
    </location>
</feature>
<proteinExistence type="predicted"/>
<protein>
    <submittedName>
        <fullName evidence="2">Uncharacterized protein</fullName>
    </submittedName>
</protein>
<feature type="region of interest" description="Disordered" evidence="1">
    <location>
        <begin position="1"/>
        <end position="38"/>
    </location>
</feature>
<feature type="compositionally biased region" description="Acidic residues" evidence="1">
    <location>
        <begin position="108"/>
        <end position="120"/>
    </location>
</feature>
<comment type="caution">
    <text evidence="2">The sequence shown here is derived from an EMBL/GenBank/DDBJ whole genome shotgun (WGS) entry which is preliminary data.</text>
</comment>
<evidence type="ECO:0000313" key="3">
    <source>
        <dbReference type="Proteomes" id="UP000615446"/>
    </source>
</evidence>